<keyword evidence="2" id="KW-0548">Nucleotidyltransferase</keyword>
<comment type="caution">
    <text evidence="8">The sequence shown here is derived from an EMBL/GenBank/DDBJ whole genome shotgun (WGS) entry which is preliminary data.</text>
</comment>
<keyword evidence="9" id="KW-1185">Reference proteome</keyword>
<evidence type="ECO:0000256" key="2">
    <source>
        <dbReference type="ARBA" id="ARBA00022695"/>
    </source>
</evidence>
<dbReference type="GO" id="GO:0004519">
    <property type="term" value="F:endonuclease activity"/>
    <property type="evidence" value="ECO:0007669"/>
    <property type="project" value="UniProtKB-KW"/>
</dbReference>
<keyword evidence="5" id="KW-0378">Hydrolase</keyword>
<dbReference type="PANTHER" id="PTHR37984">
    <property type="entry name" value="PROTEIN CBG26694"/>
    <property type="match status" value="1"/>
</dbReference>
<evidence type="ECO:0000256" key="3">
    <source>
        <dbReference type="ARBA" id="ARBA00022722"/>
    </source>
</evidence>
<dbReference type="PANTHER" id="PTHR37984:SF5">
    <property type="entry name" value="PROTEIN NYNRIN-LIKE"/>
    <property type="match status" value="1"/>
</dbReference>
<gene>
    <name evidence="8" type="ORF">M153_2686000911</name>
</gene>
<sequence length="125" mass="15543">MLAIYWALKKFEYELRGRKFKLETDHKALIEIRKEPQFNNNRINRWIELIQEFDFEIVYVKGEKMGRADQLSRVNEKDQKKWQKGRRIREGKEIKHQEEEKAKIYLTFDSREKREVLREENREKK</sequence>
<dbReference type="OrthoDB" id="2193209at2759"/>
<proteinExistence type="predicted"/>
<evidence type="ECO:0000259" key="7">
    <source>
        <dbReference type="Pfam" id="PF17917"/>
    </source>
</evidence>
<evidence type="ECO:0000313" key="8">
    <source>
        <dbReference type="EMBL" id="KRH92804.1"/>
    </source>
</evidence>
<dbReference type="InterPro" id="IPR050951">
    <property type="entry name" value="Retrovirus_Pol_polyprotein"/>
</dbReference>
<dbReference type="Pfam" id="PF17917">
    <property type="entry name" value="RT_RNaseH"/>
    <property type="match status" value="1"/>
</dbReference>
<keyword evidence="1" id="KW-0808">Transferase</keyword>
<keyword evidence="4" id="KW-0255">Endonuclease</keyword>
<evidence type="ECO:0000313" key="9">
    <source>
        <dbReference type="Proteomes" id="UP000051530"/>
    </source>
</evidence>
<reference evidence="8 9" key="1">
    <citation type="submission" date="2015-07" db="EMBL/GenBank/DDBJ databases">
        <title>The genome of Pseudoloma neurophilia, a relevant intracellular parasite of the zebrafish.</title>
        <authorList>
            <person name="Ndikumana S."/>
            <person name="Pelin A."/>
            <person name="Sanders J."/>
            <person name="Corradi N."/>
        </authorList>
    </citation>
    <scope>NUCLEOTIDE SEQUENCE [LARGE SCALE GENOMIC DNA]</scope>
    <source>
        <strain evidence="8 9">MK1</strain>
    </source>
</reference>
<protein>
    <submittedName>
        <fullName evidence="8">LTR retrotransposon</fullName>
    </submittedName>
</protein>
<evidence type="ECO:0000256" key="5">
    <source>
        <dbReference type="ARBA" id="ARBA00022801"/>
    </source>
</evidence>
<dbReference type="InterPro" id="IPR043502">
    <property type="entry name" value="DNA/RNA_pol_sf"/>
</dbReference>
<dbReference type="EMBL" id="LGUB01000667">
    <property type="protein sequence ID" value="KRH92804.1"/>
    <property type="molecule type" value="Genomic_DNA"/>
</dbReference>
<dbReference type="SUPFAM" id="SSF56672">
    <property type="entry name" value="DNA/RNA polymerases"/>
    <property type="match status" value="1"/>
</dbReference>
<evidence type="ECO:0000256" key="4">
    <source>
        <dbReference type="ARBA" id="ARBA00022759"/>
    </source>
</evidence>
<dbReference type="CDD" id="cd09274">
    <property type="entry name" value="RNase_HI_RT_Ty3"/>
    <property type="match status" value="1"/>
</dbReference>
<evidence type="ECO:0000256" key="6">
    <source>
        <dbReference type="ARBA" id="ARBA00022918"/>
    </source>
</evidence>
<dbReference type="AlphaFoldDB" id="A0A0R0M0D1"/>
<organism evidence="8 9">
    <name type="scientific">Pseudoloma neurophilia</name>
    <dbReference type="NCBI Taxonomy" id="146866"/>
    <lineage>
        <taxon>Eukaryota</taxon>
        <taxon>Fungi</taxon>
        <taxon>Fungi incertae sedis</taxon>
        <taxon>Microsporidia</taxon>
        <taxon>Pseudoloma</taxon>
    </lineage>
</organism>
<dbReference type="InterPro" id="IPR041373">
    <property type="entry name" value="RT_RNaseH"/>
</dbReference>
<keyword evidence="3" id="KW-0540">Nuclease</keyword>
<keyword evidence="6" id="KW-0695">RNA-directed DNA polymerase</keyword>
<dbReference type="VEuPathDB" id="MicrosporidiaDB:M153_2686000911"/>
<feature type="domain" description="Reverse transcriptase RNase H-like" evidence="7">
    <location>
        <begin position="1"/>
        <end position="53"/>
    </location>
</feature>
<dbReference type="Proteomes" id="UP000051530">
    <property type="component" value="Unassembled WGS sequence"/>
</dbReference>
<evidence type="ECO:0000256" key="1">
    <source>
        <dbReference type="ARBA" id="ARBA00022679"/>
    </source>
</evidence>
<accession>A0A0R0M0D1</accession>
<dbReference type="GO" id="GO:0003964">
    <property type="term" value="F:RNA-directed DNA polymerase activity"/>
    <property type="evidence" value="ECO:0007669"/>
    <property type="project" value="UniProtKB-KW"/>
</dbReference>
<dbReference type="GO" id="GO:0016787">
    <property type="term" value="F:hydrolase activity"/>
    <property type="evidence" value="ECO:0007669"/>
    <property type="project" value="UniProtKB-KW"/>
</dbReference>
<name>A0A0R0M0D1_9MICR</name>